<dbReference type="Gene3D" id="3.90.1720.10">
    <property type="entry name" value="endopeptidase domain like (from Nostoc punctiforme)"/>
    <property type="match status" value="1"/>
</dbReference>
<dbReference type="Proteomes" id="UP000008721">
    <property type="component" value="Chromosome"/>
</dbReference>
<gene>
    <name evidence="1" type="ordered locus">Sulku_2415</name>
</gene>
<name>E4TYD0_SULKY</name>
<evidence type="ECO:0000313" key="1">
    <source>
        <dbReference type="EMBL" id="ADR35075.1"/>
    </source>
</evidence>
<dbReference type="AlphaFoldDB" id="E4TYD0"/>
<protein>
    <submittedName>
        <fullName evidence="1">Uncharacterized protein</fullName>
    </submittedName>
</protein>
<dbReference type="STRING" id="709032.Sulku_2415"/>
<keyword evidence="2" id="KW-1185">Reference proteome</keyword>
<dbReference type="HOGENOM" id="CLU_1522477_0_0_7"/>
<dbReference type="InterPro" id="IPR038765">
    <property type="entry name" value="Papain-like_cys_pep_sf"/>
</dbReference>
<dbReference type="OrthoDB" id="95478at2"/>
<dbReference type="SUPFAM" id="SSF54001">
    <property type="entry name" value="Cysteine proteinases"/>
    <property type="match status" value="1"/>
</dbReference>
<sequence length="171" mass="20650">MSTTKTVSIVFYKGRGTLAEKLIRLWTNSPFSHSEFRRSDGYYHSNDRFRFISRTEFMEINPEDWEVCEIVLPSEIVERVERRQLRKNGTSYDWMGIVFSQVFRLGLHDKKRWFCSKSNADDLAYAYRLMLRSKDGRYRFYIKQLRIFGRISPQYFSPQQLYSAVLRMSRY</sequence>
<reference evidence="1 2" key="1">
    <citation type="journal article" date="2012" name="Stand. Genomic Sci.">
        <title>Complete genome sequence of the sulfur compounds oxidizing chemolithoautotroph Sulfuricurvum kujiense type strain (YK-1(T)).</title>
        <authorList>
            <person name="Han C."/>
            <person name="Kotsyurbenko O."/>
            <person name="Chertkov O."/>
            <person name="Held B."/>
            <person name="Lapidus A."/>
            <person name="Nolan M."/>
            <person name="Lucas S."/>
            <person name="Hammon N."/>
            <person name="Deshpande S."/>
            <person name="Cheng J.F."/>
            <person name="Tapia R."/>
            <person name="Goodwin L.A."/>
            <person name="Pitluck S."/>
            <person name="Liolios K."/>
            <person name="Pagani I."/>
            <person name="Ivanova N."/>
            <person name="Mavromatis K."/>
            <person name="Mikhailova N."/>
            <person name="Pati A."/>
            <person name="Chen A."/>
            <person name="Palaniappan K."/>
            <person name="Land M."/>
            <person name="Hauser L."/>
            <person name="Chang Y.J."/>
            <person name="Jeffries C.D."/>
            <person name="Brambilla E.M."/>
            <person name="Rohde M."/>
            <person name="Spring S."/>
            <person name="Sikorski J."/>
            <person name="Goker M."/>
            <person name="Woyke T."/>
            <person name="Bristow J."/>
            <person name="Eisen J.A."/>
            <person name="Markowitz V."/>
            <person name="Hugenholtz P."/>
            <person name="Kyrpides N.C."/>
            <person name="Klenk H.P."/>
            <person name="Detter J.C."/>
        </authorList>
    </citation>
    <scope>NUCLEOTIDE SEQUENCE [LARGE SCALE GENOMIC DNA]</scope>
    <source>
        <strain evidence="2">ATCC BAA-921 / DSM 16994 / JCM 11577 / YK-1</strain>
    </source>
</reference>
<accession>E4TYD0</accession>
<organism evidence="1 2">
    <name type="scientific">Sulfuricurvum kujiense (strain ATCC BAA-921 / DSM 16994 / JCM 11577 / YK-1)</name>
    <dbReference type="NCBI Taxonomy" id="709032"/>
    <lineage>
        <taxon>Bacteria</taxon>
        <taxon>Pseudomonadati</taxon>
        <taxon>Campylobacterota</taxon>
        <taxon>Epsilonproteobacteria</taxon>
        <taxon>Campylobacterales</taxon>
        <taxon>Sulfurimonadaceae</taxon>
        <taxon>Sulfuricurvum</taxon>
    </lineage>
</organism>
<proteinExistence type="predicted"/>
<evidence type="ECO:0000313" key="2">
    <source>
        <dbReference type="Proteomes" id="UP000008721"/>
    </source>
</evidence>
<dbReference type="KEGG" id="sku:Sulku_2415"/>
<dbReference type="RefSeq" id="WP_013461272.1">
    <property type="nucleotide sequence ID" value="NC_014762.1"/>
</dbReference>
<dbReference type="EMBL" id="CP002355">
    <property type="protein sequence ID" value="ADR35075.1"/>
    <property type="molecule type" value="Genomic_DNA"/>
</dbReference>